<keyword evidence="2" id="KW-1133">Transmembrane helix</keyword>
<accession>A0A7S3P7K6</accession>
<feature type="region of interest" description="Disordered" evidence="1">
    <location>
        <begin position="352"/>
        <end position="391"/>
    </location>
</feature>
<keyword evidence="2" id="KW-0472">Membrane</keyword>
<evidence type="ECO:0000256" key="1">
    <source>
        <dbReference type="SAM" id="MobiDB-lite"/>
    </source>
</evidence>
<organism evidence="4">
    <name type="scientific">Amphora coffeiformis</name>
    <dbReference type="NCBI Taxonomy" id="265554"/>
    <lineage>
        <taxon>Eukaryota</taxon>
        <taxon>Sar</taxon>
        <taxon>Stramenopiles</taxon>
        <taxon>Ochrophyta</taxon>
        <taxon>Bacillariophyta</taxon>
        <taxon>Bacillariophyceae</taxon>
        <taxon>Bacillariophycidae</taxon>
        <taxon>Thalassiophysales</taxon>
        <taxon>Catenulaceae</taxon>
        <taxon>Amphora</taxon>
    </lineage>
</organism>
<dbReference type="EMBL" id="HBIM01007942">
    <property type="protein sequence ID" value="CAE0409057.1"/>
    <property type="molecule type" value="Transcribed_RNA"/>
</dbReference>
<keyword evidence="3" id="KW-0732">Signal</keyword>
<feature type="transmembrane region" description="Helical" evidence="2">
    <location>
        <begin position="137"/>
        <end position="170"/>
    </location>
</feature>
<evidence type="ECO:0000313" key="4">
    <source>
        <dbReference type="EMBL" id="CAE0409057.1"/>
    </source>
</evidence>
<protein>
    <submittedName>
        <fullName evidence="4">Uncharacterized protein</fullName>
    </submittedName>
</protein>
<name>A0A7S3P7K6_9STRA</name>
<gene>
    <name evidence="4" type="ORF">ACOF00016_LOCUS6743</name>
</gene>
<proteinExistence type="predicted"/>
<sequence>MKYFISHLSILRCLICYGFLELILQCGNCSSSSSNRGAADAFSLTPSTPPRNRAITRNELPTTTSQNFPTSWQGLLYPNKRRRRTATFALEMALVPLPSEELEQLLSVGPPTGEQYATYWGRTPQERYGRILESSIVSFLGVFFSYFLSFVMGGFVATILGTLFFFWGILSPQFKAAQRNWEFLGGRQLVDPWKGGDPDGAGLYGALYLGFVDDVCVVEQSTDTREYDLADFEDYTMETDDLEQYTGEPYLLRVRLRDSKGRELQIHTRMSEEYLDIQTKMPVMAILLSTRRKFDKLAAITDLFVPEADCWIGDYPYLNRVEVQSLLAEDDEIWAGLEQEGGFAAAEVEAWEPSPLEDDDLDKGSTNKDDEDDPNSLGREKVRVQRRGRRL</sequence>
<feature type="region of interest" description="Disordered" evidence="1">
    <location>
        <begin position="40"/>
        <end position="67"/>
    </location>
</feature>
<feature type="signal peptide" evidence="3">
    <location>
        <begin position="1"/>
        <end position="20"/>
    </location>
</feature>
<evidence type="ECO:0000256" key="3">
    <source>
        <dbReference type="SAM" id="SignalP"/>
    </source>
</evidence>
<keyword evidence="2" id="KW-0812">Transmembrane</keyword>
<dbReference type="AlphaFoldDB" id="A0A7S3P7K6"/>
<feature type="chain" id="PRO_5030852256" evidence="3">
    <location>
        <begin position="21"/>
        <end position="391"/>
    </location>
</feature>
<reference evidence="4" key="1">
    <citation type="submission" date="2021-01" db="EMBL/GenBank/DDBJ databases">
        <authorList>
            <person name="Corre E."/>
            <person name="Pelletier E."/>
            <person name="Niang G."/>
            <person name="Scheremetjew M."/>
            <person name="Finn R."/>
            <person name="Kale V."/>
            <person name="Holt S."/>
            <person name="Cochrane G."/>
            <person name="Meng A."/>
            <person name="Brown T."/>
            <person name="Cohen L."/>
        </authorList>
    </citation>
    <scope>NUCLEOTIDE SEQUENCE</scope>
    <source>
        <strain evidence="4">CCMP127</strain>
    </source>
</reference>
<evidence type="ECO:0000256" key="2">
    <source>
        <dbReference type="SAM" id="Phobius"/>
    </source>
</evidence>